<dbReference type="OrthoDB" id="6037411at2"/>
<proteinExistence type="predicted"/>
<feature type="non-terminal residue" evidence="3">
    <location>
        <position position="498"/>
    </location>
</feature>
<evidence type="ECO:0000313" key="3">
    <source>
        <dbReference type="EMBL" id="TGY34760.1"/>
    </source>
</evidence>
<feature type="compositionally biased region" description="Basic and acidic residues" evidence="1">
    <location>
        <begin position="117"/>
        <end position="133"/>
    </location>
</feature>
<evidence type="ECO:0000313" key="4">
    <source>
        <dbReference type="Proteomes" id="UP000306631"/>
    </source>
</evidence>
<name>A0A4V3RJ67_STEMA</name>
<feature type="region of interest" description="Disordered" evidence="1">
    <location>
        <begin position="112"/>
        <end position="139"/>
    </location>
</feature>
<feature type="chain" id="PRO_5020191713" evidence="2">
    <location>
        <begin position="25"/>
        <end position="498"/>
    </location>
</feature>
<dbReference type="EMBL" id="SRYW01000005">
    <property type="protein sequence ID" value="TGY34760.1"/>
    <property type="molecule type" value="Genomic_DNA"/>
</dbReference>
<gene>
    <name evidence="3" type="ORF">E5352_07010</name>
</gene>
<dbReference type="AlphaFoldDB" id="A0A4V3RJ67"/>
<sequence length="498" mass="55730">MIVKPGVLGLMVVALWAASARAGAACSERADLLASPVSGVSLLFNEAGRQRITLQWPQVQIDGSLRVPMLLPAVADDHHGRFGPTEGQVVYLERDGNGGQRVCRLEQWESRAYSPTERPRPDGAPGLRRDESGNIRAVPYRDVPAQERNSILAKLTPHYYMVRAEAYFYDQGGHLVEARLQETEDVNALSPRFPKTLMIDRLAFCAVYNAKGQLTSTTGGINETLTTVPGTQCAELQGGDVAISSYRYHADGTLLAELRAPRKKEEDNGLDAREAPGEWRGQGNAWLDATGPGGGRKGVFFGFFKTKGIYSLSTEYMDFAAYDAQPLYKELSSDGFKKLQYDFPNQRAPLSVIDDQFASLDKYPRVRTYPHRSGFTVMEFFDANRRAPRQRQWRGADLNRQEMYGADGRLTRVIHYGGISQEVAREDLKRYAESGVLKVTPTTSGYASYRVYDYDAKGKESLVFVCWQHDVPSNKPLRHFPWWTPDPTPKRSKEDALI</sequence>
<protein>
    <submittedName>
        <fullName evidence="3">Uncharacterized protein</fullName>
    </submittedName>
</protein>
<comment type="caution">
    <text evidence="3">The sequence shown here is derived from an EMBL/GenBank/DDBJ whole genome shotgun (WGS) entry which is preliminary data.</text>
</comment>
<accession>A0A4V3RJ67</accession>
<reference evidence="3 4" key="1">
    <citation type="submission" date="2019-04" db="EMBL/GenBank/DDBJ databases">
        <title>Microbes associate with the intestines of laboratory mice.</title>
        <authorList>
            <person name="Navarre W."/>
            <person name="Wong E."/>
            <person name="Huang K."/>
            <person name="Tropini C."/>
            <person name="Ng K."/>
            <person name="Yu B."/>
        </authorList>
    </citation>
    <scope>NUCLEOTIDE SEQUENCE [LARGE SCALE GENOMIC DNA]</scope>
    <source>
        <strain evidence="3 4">NM62_B4-13</strain>
    </source>
</reference>
<evidence type="ECO:0000256" key="1">
    <source>
        <dbReference type="SAM" id="MobiDB-lite"/>
    </source>
</evidence>
<keyword evidence="2" id="KW-0732">Signal</keyword>
<dbReference type="RefSeq" id="WP_136004172.1">
    <property type="nucleotide sequence ID" value="NZ_SRYW01000005.1"/>
</dbReference>
<feature type="signal peptide" evidence="2">
    <location>
        <begin position="1"/>
        <end position="24"/>
    </location>
</feature>
<dbReference type="Proteomes" id="UP000306631">
    <property type="component" value="Unassembled WGS sequence"/>
</dbReference>
<evidence type="ECO:0000256" key="2">
    <source>
        <dbReference type="SAM" id="SignalP"/>
    </source>
</evidence>
<organism evidence="3 4">
    <name type="scientific">Stenotrophomonas maltophilia</name>
    <name type="common">Pseudomonas maltophilia</name>
    <name type="synonym">Xanthomonas maltophilia</name>
    <dbReference type="NCBI Taxonomy" id="40324"/>
    <lineage>
        <taxon>Bacteria</taxon>
        <taxon>Pseudomonadati</taxon>
        <taxon>Pseudomonadota</taxon>
        <taxon>Gammaproteobacteria</taxon>
        <taxon>Lysobacterales</taxon>
        <taxon>Lysobacteraceae</taxon>
        <taxon>Stenotrophomonas</taxon>
        <taxon>Stenotrophomonas maltophilia group</taxon>
    </lineage>
</organism>